<dbReference type="PANTHER" id="PTHR33392">
    <property type="entry name" value="POLYISOPRENYL-TEICHOIC ACID--PEPTIDOGLYCAN TEICHOIC ACID TRANSFERASE TAGU"/>
    <property type="match status" value="1"/>
</dbReference>
<gene>
    <name evidence="5" type="ORF">GCM10009539_82350</name>
</gene>
<dbReference type="Proteomes" id="UP001500967">
    <property type="component" value="Unassembled WGS sequence"/>
</dbReference>
<reference evidence="6" key="1">
    <citation type="journal article" date="2019" name="Int. J. Syst. Evol. Microbiol.">
        <title>The Global Catalogue of Microorganisms (GCM) 10K type strain sequencing project: providing services to taxonomists for standard genome sequencing and annotation.</title>
        <authorList>
            <consortium name="The Broad Institute Genomics Platform"/>
            <consortium name="The Broad Institute Genome Sequencing Center for Infectious Disease"/>
            <person name="Wu L."/>
            <person name="Ma J."/>
        </authorList>
    </citation>
    <scope>NUCLEOTIDE SEQUENCE [LARGE SCALE GENOMIC DNA]</scope>
    <source>
        <strain evidence="6">JCM 10425</strain>
    </source>
</reference>
<name>A0ABP3EWG0_9ACTN</name>
<evidence type="ECO:0000313" key="5">
    <source>
        <dbReference type="EMBL" id="GAA0281971.1"/>
    </source>
</evidence>
<protein>
    <submittedName>
        <fullName evidence="5">LCP family protein</fullName>
    </submittedName>
</protein>
<sequence length="386" mass="40953">MSCADSFIGGCIRVNGKGRSRVGVGRRSSTPWTTVGLIVGVALLLVSVGTIGAGWAISERYEKNIKRADLLGDVPMTARTDDTGATSDPAESGIVGPLNFLVLGSDTRTADPTVQADTVGERSDTIMVIHVTADLQSAYVISIPRDSYVQVPAGGAWQGGKNKINSAFSFGGAPLAAKAVYELTGLPLDGAVVIDFNGVRTMVNAVGGVRVCTTYTVRSIHTQRVWKAGCNHMGGDSALDFMRQRYNVPGSDFGRIHNQQLVLQSLLSRAVSRGTLTNPLRFDAFLRAATNSITVDDNMDVQALALALRHLRPENMTFATLPHTSDSLWTPYGTAVAVDEKAAADLFAAVNEDRLPEWQETRSARTTSLVQGGPTPGGAPTPLPVN</sequence>
<proteinExistence type="inferred from homology"/>
<dbReference type="Pfam" id="PF03816">
    <property type="entry name" value="LytR_cpsA_psr"/>
    <property type="match status" value="1"/>
</dbReference>
<dbReference type="NCBIfam" id="TIGR00350">
    <property type="entry name" value="lytR_cpsA_psr"/>
    <property type="match status" value="1"/>
</dbReference>
<feature type="region of interest" description="Disordered" evidence="2">
    <location>
        <begin position="361"/>
        <end position="386"/>
    </location>
</feature>
<dbReference type="PANTHER" id="PTHR33392:SF6">
    <property type="entry name" value="POLYISOPRENYL-TEICHOIC ACID--PEPTIDOGLYCAN TEICHOIC ACID TRANSFERASE TAGU"/>
    <property type="match status" value="1"/>
</dbReference>
<evidence type="ECO:0000313" key="6">
    <source>
        <dbReference type="Proteomes" id="UP001500967"/>
    </source>
</evidence>
<keyword evidence="3" id="KW-0472">Membrane</keyword>
<comment type="caution">
    <text evidence="5">The sequence shown here is derived from an EMBL/GenBank/DDBJ whole genome shotgun (WGS) entry which is preliminary data.</text>
</comment>
<keyword evidence="6" id="KW-1185">Reference proteome</keyword>
<keyword evidence="3" id="KW-0812">Transmembrane</keyword>
<dbReference type="InterPro" id="IPR004474">
    <property type="entry name" value="LytR_CpsA_psr"/>
</dbReference>
<evidence type="ECO:0000256" key="1">
    <source>
        <dbReference type="ARBA" id="ARBA00006068"/>
    </source>
</evidence>
<organism evidence="5 6">
    <name type="scientific">Cryptosporangium japonicum</name>
    <dbReference type="NCBI Taxonomy" id="80872"/>
    <lineage>
        <taxon>Bacteria</taxon>
        <taxon>Bacillati</taxon>
        <taxon>Actinomycetota</taxon>
        <taxon>Actinomycetes</taxon>
        <taxon>Cryptosporangiales</taxon>
        <taxon>Cryptosporangiaceae</taxon>
        <taxon>Cryptosporangium</taxon>
    </lineage>
</organism>
<evidence type="ECO:0000256" key="3">
    <source>
        <dbReference type="SAM" id="Phobius"/>
    </source>
</evidence>
<evidence type="ECO:0000259" key="4">
    <source>
        <dbReference type="Pfam" id="PF03816"/>
    </source>
</evidence>
<dbReference type="InterPro" id="IPR050922">
    <property type="entry name" value="LytR/CpsA/Psr_CW_biosynth"/>
</dbReference>
<feature type="compositionally biased region" description="Pro residues" evidence="2">
    <location>
        <begin position="377"/>
        <end position="386"/>
    </location>
</feature>
<accession>A0ABP3EWG0</accession>
<keyword evidence="3" id="KW-1133">Transmembrane helix</keyword>
<feature type="transmembrane region" description="Helical" evidence="3">
    <location>
        <begin position="35"/>
        <end position="57"/>
    </location>
</feature>
<comment type="similarity">
    <text evidence="1">Belongs to the LytR/CpsA/Psr (LCP) family.</text>
</comment>
<dbReference type="EMBL" id="BAAAGX010000046">
    <property type="protein sequence ID" value="GAA0281971.1"/>
    <property type="molecule type" value="Genomic_DNA"/>
</dbReference>
<feature type="domain" description="Cell envelope-related transcriptional attenuator" evidence="4">
    <location>
        <begin position="122"/>
        <end position="270"/>
    </location>
</feature>
<dbReference type="Gene3D" id="3.40.630.190">
    <property type="entry name" value="LCP protein"/>
    <property type="match status" value="1"/>
</dbReference>
<evidence type="ECO:0000256" key="2">
    <source>
        <dbReference type="SAM" id="MobiDB-lite"/>
    </source>
</evidence>